<evidence type="ECO:0000256" key="1">
    <source>
        <dbReference type="ARBA" id="ARBA00009995"/>
    </source>
</evidence>
<keyword evidence="5" id="KW-1185">Reference proteome</keyword>
<comment type="similarity">
    <text evidence="1">Belongs to the UDP-glycosyltransferase family.</text>
</comment>
<dbReference type="Gene3D" id="3.40.50.2000">
    <property type="entry name" value="Glycogen Phosphorylase B"/>
    <property type="match status" value="1"/>
</dbReference>
<protein>
    <recommendedName>
        <fullName evidence="6">UDP-glycosyltransferases domain-containing protein</fullName>
    </recommendedName>
</protein>
<dbReference type="Pfam" id="PF00201">
    <property type="entry name" value="UDPGT"/>
    <property type="match status" value="1"/>
</dbReference>
<comment type="caution">
    <text evidence="4">The sequence shown here is derived from an EMBL/GenBank/DDBJ whole genome shotgun (WGS) entry which is preliminary data.</text>
</comment>
<dbReference type="GO" id="GO:0035251">
    <property type="term" value="F:UDP-glucosyltransferase activity"/>
    <property type="evidence" value="ECO:0007669"/>
    <property type="project" value="TreeGrafter"/>
</dbReference>
<evidence type="ECO:0000313" key="5">
    <source>
        <dbReference type="Proteomes" id="UP000323000"/>
    </source>
</evidence>
<evidence type="ECO:0000256" key="3">
    <source>
        <dbReference type="ARBA" id="ARBA00022679"/>
    </source>
</evidence>
<evidence type="ECO:0000256" key="2">
    <source>
        <dbReference type="ARBA" id="ARBA00022676"/>
    </source>
</evidence>
<dbReference type="FunFam" id="3.40.50.2000:FF:000431">
    <property type="entry name" value="UDP-glycosyltransferase 90A1"/>
    <property type="match status" value="1"/>
</dbReference>
<accession>A0A5C7I5E5</accession>
<evidence type="ECO:0008006" key="6">
    <source>
        <dbReference type="Google" id="ProtNLM"/>
    </source>
</evidence>
<organism evidence="4 5">
    <name type="scientific">Acer yangbiense</name>
    <dbReference type="NCBI Taxonomy" id="1000413"/>
    <lineage>
        <taxon>Eukaryota</taxon>
        <taxon>Viridiplantae</taxon>
        <taxon>Streptophyta</taxon>
        <taxon>Embryophyta</taxon>
        <taxon>Tracheophyta</taxon>
        <taxon>Spermatophyta</taxon>
        <taxon>Magnoliopsida</taxon>
        <taxon>eudicotyledons</taxon>
        <taxon>Gunneridae</taxon>
        <taxon>Pentapetalae</taxon>
        <taxon>rosids</taxon>
        <taxon>malvids</taxon>
        <taxon>Sapindales</taxon>
        <taxon>Sapindaceae</taxon>
        <taxon>Hippocastanoideae</taxon>
        <taxon>Acereae</taxon>
        <taxon>Acer</taxon>
    </lineage>
</organism>
<evidence type="ECO:0000313" key="4">
    <source>
        <dbReference type="EMBL" id="TXG64059.1"/>
    </source>
</evidence>
<dbReference type="CDD" id="cd03784">
    <property type="entry name" value="GT1_Gtf-like"/>
    <property type="match status" value="1"/>
</dbReference>
<dbReference type="AlphaFoldDB" id="A0A5C7I5E5"/>
<dbReference type="SUPFAM" id="SSF53756">
    <property type="entry name" value="UDP-Glycosyltransferase/glycogen phosphorylase"/>
    <property type="match status" value="1"/>
</dbReference>
<dbReference type="EMBL" id="VAHF01000004">
    <property type="protein sequence ID" value="TXG64059.1"/>
    <property type="molecule type" value="Genomic_DNA"/>
</dbReference>
<reference evidence="5" key="1">
    <citation type="journal article" date="2019" name="Gigascience">
        <title>De novo genome assembly of the endangered Acer yangbiense, a plant species with extremely small populations endemic to Yunnan Province, China.</title>
        <authorList>
            <person name="Yang J."/>
            <person name="Wariss H.M."/>
            <person name="Tao L."/>
            <person name="Zhang R."/>
            <person name="Yun Q."/>
            <person name="Hollingsworth P."/>
            <person name="Dao Z."/>
            <person name="Luo G."/>
            <person name="Guo H."/>
            <person name="Ma Y."/>
            <person name="Sun W."/>
        </authorList>
    </citation>
    <scope>NUCLEOTIDE SEQUENCE [LARGE SCALE GENOMIC DNA]</scope>
    <source>
        <strain evidence="5">cv. Malutang</strain>
    </source>
</reference>
<keyword evidence="2" id="KW-0328">Glycosyltransferase</keyword>
<keyword evidence="3" id="KW-0808">Transferase</keyword>
<dbReference type="PANTHER" id="PTHR48047">
    <property type="entry name" value="GLYCOSYLTRANSFERASE"/>
    <property type="match status" value="1"/>
</dbReference>
<gene>
    <name evidence="4" type="ORF">EZV62_011053</name>
</gene>
<name>A0A5C7I5E5_9ROSI</name>
<sequence>MEGKGLIIRGWAPQVLILEHEAVGGFVTHCNWNSTLEGVTAGLPMVTWPVSAEQPFNEKLVTEVLKIGVSVGVQECFRLVGEFVKREAIEKAVKEIMVGDKAGEIRCRAKALGEMARTAIEGRRLGHGLFCKLRNVYLLKLLYNADSTAQSQLKEKRQQMMSLL</sequence>
<dbReference type="PANTHER" id="PTHR48047:SF45">
    <property type="entry name" value="SCOPOLETIN GLUCOSYLTRANSFERASE-LIKE"/>
    <property type="match status" value="1"/>
</dbReference>
<proteinExistence type="inferred from homology"/>
<dbReference type="Proteomes" id="UP000323000">
    <property type="component" value="Chromosome 4"/>
</dbReference>
<dbReference type="InterPro" id="IPR002213">
    <property type="entry name" value="UDP_glucos_trans"/>
</dbReference>
<dbReference type="OrthoDB" id="1925022at2759"/>